<dbReference type="GO" id="GO:0008173">
    <property type="term" value="F:RNA methyltransferase activity"/>
    <property type="evidence" value="ECO:0007669"/>
    <property type="project" value="InterPro"/>
</dbReference>
<protein>
    <submittedName>
        <fullName evidence="7">tRNA methyltransferase</fullName>
    </submittedName>
</protein>
<dbReference type="Gene3D" id="3.30.70.1170">
    <property type="entry name" value="Sun protein, domain 3"/>
    <property type="match status" value="1"/>
</dbReference>
<feature type="domain" description="SAM-dependent MTase RsmB/NOP-type" evidence="6">
    <location>
        <begin position="20"/>
        <end position="164"/>
    </location>
</feature>
<comment type="caution">
    <text evidence="5">Lacks conserved residue(s) required for the propagation of feature annotation.</text>
</comment>
<evidence type="ECO:0000313" key="7">
    <source>
        <dbReference type="EMBL" id="HED12027.1"/>
    </source>
</evidence>
<name>A0A7V1PW16_CALAY</name>
<evidence type="ECO:0000256" key="2">
    <source>
        <dbReference type="ARBA" id="ARBA00022679"/>
    </source>
</evidence>
<dbReference type="PANTHER" id="PTHR22807">
    <property type="entry name" value="NOP2 YEAST -RELATED NOL1/NOP2/FMU SUN DOMAIN-CONTAINING"/>
    <property type="match status" value="1"/>
</dbReference>
<proteinExistence type="inferred from homology"/>
<keyword evidence="2 5" id="KW-0808">Transferase</keyword>
<dbReference type="InterPro" id="IPR001678">
    <property type="entry name" value="MeTrfase_RsmB-F_NOP2_dom"/>
</dbReference>
<evidence type="ECO:0000256" key="3">
    <source>
        <dbReference type="ARBA" id="ARBA00022691"/>
    </source>
</evidence>
<keyword evidence="1 5" id="KW-0489">Methyltransferase</keyword>
<dbReference type="Proteomes" id="UP000886005">
    <property type="component" value="Unassembled WGS sequence"/>
</dbReference>
<comment type="similarity">
    <text evidence="5">Belongs to the class I-like SAM-binding methyltransferase superfamily. RsmB/NOP family.</text>
</comment>
<dbReference type="PANTHER" id="PTHR22807:SF30">
    <property type="entry name" value="28S RRNA (CYTOSINE(4447)-C(5))-METHYLTRANSFERASE-RELATED"/>
    <property type="match status" value="1"/>
</dbReference>
<reference evidence="7" key="1">
    <citation type="journal article" date="2020" name="mSystems">
        <title>Genome- and Community-Level Interaction Insights into Carbon Utilization and Element Cycling Functions of Hydrothermarchaeota in Hydrothermal Sediment.</title>
        <authorList>
            <person name="Zhou Z."/>
            <person name="Liu Y."/>
            <person name="Xu W."/>
            <person name="Pan J."/>
            <person name="Luo Z.H."/>
            <person name="Li M."/>
        </authorList>
    </citation>
    <scope>NUCLEOTIDE SEQUENCE [LARGE SCALE GENOMIC DNA]</scope>
    <source>
        <strain evidence="7">HyVt-456</strain>
    </source>
</reference>
<feature type="binding site" evidence="5">
    <location>
        <position position="136"/>
    </location>
    <ligand>
        <name>S-adenosyl-L-methionine</name>
        <dbReference type="ChEBI" id="CHEBI:59789"/>
    </ligand>
</feature>
<gene>
    <name evidence="7" type="ORF">ENJ10_15155</name>
</gene>
<feature type="non-terminal residue" evidence="7">
    <location>
        <position position="164"/>
    </location>
</feature>
<dbReference type="Gene3D" id="3.40.50.150">
    <property type="entry name" value="Vaccinia Virus protein VP39"/>
    <property type="match status" value="1"/>
</dbReference>
<evidence type="ECO:0000256" key="4">
    <source>
        <dbReference type="ARBA" id="ARBA00022884"/>
    </source>
</evidence>
<dbReference type="EMBL" id="DRLD01000433">
    <property type="protein sequence ID" value="HED12027.1"/>
    <property type="molecule type" value="Genomic_DNA"/>
</dbReference>
<accession>A0A7V1PW16</accession>
<dbReference type="GO" id="GO:0001510">
    <property type="term" value="P:RNA methylation"/>
    <property type="evidence" value="ECO:0007669"/>
    <property type="project" value="InterPro"/>
</dbReference>
<dbReference type="AlphaFoldDB" id="A0A7V1PW16"/>
<organism evidence="7">
    <name type="scientific">Caldithrix abyssi</name>
    <dbReference type="NCBI Taxonomy" id="187145"/>
    <lineage>
        <taxon>Bacteria</taxon>
        <taxon>Pseudomonadati</taxon>
        <taxon>Calditrichota</taxon>
        <taxon>Calditrichia</taxon>
        <taxon>Calditrichales</taxon>
        <taxon>Calditrichaceae</taxon>
        <taxon>Caldithrix</taxon>
    </lineage>
</organism>
<dbReference type="PROSITE" id="PS51686">
    <property type="entry name" value="SAM_MT_RSMB_NOP"/>
    <property type="match status" value="1"/>
</dbReference>
<dbReference type="InterPro" id="IPR049560">
    <property type="entry name" value="MeTrfase_RsmB-F_NOP2_cat"/>
</dbReference>
<evidence type="ECO:0000259" key="6">
    <source>
        <dbReference type="PROSITE" id="PS51686"/>
    </source>
</evidence>
<evidence type="ECO:0000256" key="5">
    <source>
        <dbReference type="PROSITE-ProRule" id="PRU01023"/>
    </source>
</evidence>
<comment type="caution">
    <text evidence="7">The sequence shown here is derived from an EMBL/GenBank/DDBJ whole genome shotgun (WGS) entry which is preliminary data.</text>
</comment>
<evidence type="ECO:0000256" key="1">
    <source>
        <dbReference type="ARBA" id="ARBA00022603"/>
    </source>
</evidence>
<dbReference type="GO" id="GO:0003723">
    <property type="term" value="F:RNA binding"/>
    <property type="evidence" value="ECO:0007669"/>
    <property type="project" value="UniProtKB-UniRule"/>
</dbReference>
<keyword evidence="4 5" id="KW-0694">RNA-binding</keyword>
<keyword evidence="3 5" id="KW-0949">S-adenosyl-L-methionine</keyword>
<dbReference type="InterPro" id="IPR023267">
    <property type="entry name" value="RCMT"/>
</dbReference>
<dbReference type="InterPro" id="IPR029063">
    <property type="entry name" value="SAM-dependent_MTases_sf"/>
</dbReference>
<dbReference type="Pfam" id="PF01189">
    <property type="entry name" value="Methyltr_RsmB-F"/>
    <property type="match status" value="1"/>
</dbReference>
<dbReference type="SUPFAM" id="SSF53335">
    <property type="entry name" value="S-adenosyl-L-methionine-dependent methyltransferases"/>
    <property type="match status" value="1"/>
</dbReference>
<sequence length="164" mass="18049">MIENKALISYLQTLENLDAASFLAAPAEPRTIRLNRLRLNEPKELLARYREQGFRFKALPFTGEGFLLHQAPYSLGRTMDFFSGKLTFQGASSQLPALALDPGPGERVLDMAASPGSKSTQMAALMENRGQLVINDVNRDRLQALNANVLRQGVMNAAVYNLPG</sequence>